<evidence type="ECO:0000313" key="2">
    <source>
        <dbReference type="EMBL" id="LAB67883.1"/>
    </source>
</evidence>
<dbReference type="Gene3D" id="3.30.2350.10">
    <property type="entry name" value="Pseudouridine synthase"/>
    <property type="match status" value="1"/>
</dbReference>
<feature type="region of interest" description="Disordered" evidence="1">
    <location>
        <begin position="46"/>
        <end position="105"/>
    </location>
</feature>
<dbReference type="EMBL" id="IACT01003383">
    <property type="protein sequence ID" value="LAC22628.1"/>
    <property type="molecule type" value="mRNA"/>
</dbReference>
<dbReference type="InterPro" id="IPR020103">
    <property type="entry name" value="PsdUridine_synth_cat_dom_sf"/>
</dbReference>
<protein>
    <submittedName>
        <fullName evidence="2 3">RNA pseudouridylate synthase domain-containing protein 3-like</fullName>
    </submittedName>
</protein>
<dbReference type="GO" id="GO:0003723">
    <property type="term" value="F:RNA binding"/>
    <property type="evidence" value="ECO:0007669"/>
    <property type="project" value="InterPro"/>
</dbReference>
<dbReference type="PANTHER" id="PTHR21600:SF49">
    <property type="entry name" value="MITOCHONDRIAL MRNA PSEUDOURIDINE SYNTHASE RPUSD3"/>
    <property type="match status" value="1"/>
</dbReference>
<name>A0A2P2I1I0_9CRUS</name>
<dbReference type="InterPro" id="IPR050188">
    <property type="entry name" value="RluA_PseudoU_synthase"/>
</dbReference>
<evidence type="ECO:0000313" key="3">
    <source>
        <dbReference type="EMBL" id="LAC22628.1"/>
    </source>
</evidence>
<dbReference type="AlphaFoldDB" id="A0A2P2I1I0"/>
<dbReference type="PANTHER" id="PTHR21600">
    <property type="entry name" value="MITOCHONDRIAL RNA PSEUDOURIDINE SYNTHASE"/>
    <property type="match status" value="1"/>
</dbReference>
<organism evidence="2">
    <name type="scientific">Hirondellea gigas</name>
    <dbReference type="NCBI Taxonomy" id="1518452"/>
    <lineage>
        <taxon>Eukaryota</taxon>
        <taxon>Metazoa</taxon>
        <taxon>Ecdysozoa</taxon>
        <taxon>Arthropoda</taxon>
        <taxon>Crustacea</taxon>
        <taxon>Multicrustacea</taxon>
        <taxon>Malacostraca</taxon>
        <taxon>Eumalacostraca</taxon>
        <taxon>Peracarida</taxon>
        <taxon>Amphipoda</taxon>
        <taxon>Amphilochidea</taxon>
        <taxon>Lysianassida</taxon>
        <taxon>Lysianassidira</taxon>
        <taxon>Lysianassoidea</taxon>
        <taxon>Lysianassidae</taxon>
        <taxon>Hirondellea</taxon>
    </lineage>
</organism>
<accession>A0A2P2I1I0</accession>
<dbReference type="SUPFAM" id="SSF55120">
    <property type="entry name" value="Pseudouridine synthase"/>
    <property type="match status" value="1"/>
</dbReference>
<feature type="compositionally biased region" description="Basic and acidic residues" evidence="1">
    <location>
        <begin position="51"/>
        <end position="60"/>
    </location>
</feature>
<feature type="compositionally biased region" description="Polar residues" evidence="1">
    <location>
        <begin position="86"/>
        <end position="98"/>
    </location>
</feature>
<proteinExistence type="evidence at transcript level"/>
<sequence length="519" mass="57790">MLSVQKLLLLQQTYRQLISLLPSSSLLLGPLPSAAFSASAAALSGNNGTADSHHYKKDGGPPRNSPNFRTRGKTAMSSRPPKNRQENSFIRNKSNPTSKADPAENLDAGFKYRTLDCVDVGKETDQINEEKYDFDIDGDELFDTVTAQTPEKETTINYSNRNKREEDVSFSKQLQDHPYSNIYTWNSPTELAVQLLQSKVYEDEHIMVVCKPYGVARENIANVGKVYGQHPPVEYTLADALPILEQLSRNTLTVCIMPEKWNSGVLILSKRGRSKNAVTHSLKLGKKHNLCCRLYWAVTLNVPRPAKKKITDVGIRVEQGADSNVPVIVFNPSSRSIKTQNVKSFIAEHRTLAVDQDTKAALVQVSVSNLSKQSLRVWLTHHLAVVLGDNLLGGRVTTLLGRPVPVPYTRAPTRQTINYDFLSKLDLKPSQQSLLPLMLHCHSILLPEYHALLKPSKVILTGINDHLNECQPGPAFASGTEGRDTSKDLAVSVPRPHFFDWTLEKLGLMQSEDTIVRKL</sequence>
<dbReference type="GO" id="GO:0001522">
    <property type="term" value="P:pseudouridine synthesis"/>
    <property type="evidence" value="ECO:0007669"/>
    <property type="project" value="InterPro"/>
</dbReference>
<dbReference type="GO" id="GO:0009982">
    <property type="term" value="F:pseudouridine synthase activity"/>
    <property type="evidence" value="ECO:0007669"/>
    <property type="project" value="InterPro"/>
</dbReference>
<reference evidence="3" key="1">
    <citation type="submission" date="2017-11" db="EMBL/GenBank/DDBJ databases">
        <title>The sensing device of the deep-sea amphipod.</title>
        <authorList>
            <person name="Kobayashi H."/>
            <person name="Nagahama T."/>
            <person name="Arai W."/>
            <person name="Sasagawa Y."/>
            <person name="Umeda M."/>
            <person name="Hayashi T."/>
            <person name="Nikaido I."/>
            <person name="Watanabe H."/>
            <person name="Oguri K."/>
            <person name="Kitazato H."/>
            <person name="Fujioka K."/>
            <person name="Kido Y."/>
            <person name="Takami H."/>
        </authorList>
    </citation>
    <scope>NUCLEOTIDE SEQUENCE</scope>
    <source>
        <tissue evidence="3">Whole body</tissue>
    </source>
</reference>
<reference evidence="2" key="2">
    <citation type="journal article" date="2018" name="Biosci. Biotechnol. Biochem.">
        <title>Polysaccharide hydrolase of the hadal zone amphipods Hirondellea gigas.</title>
        <authorList>
            <person name="Kobayashi H."/>
            <person name="Nagahama T."/>
            <person name="Arai W."/>
            <person name="Sasagawa Y."/>
            <person name="Umeda M."/>
            <person name="Hayashi T."/>
            <person name="Nikaido I."/>
            <person name="Watanabe H."/>
            <person name="Oguri K."/>
            <person name="Kitazato H."/>
            <person name="Fujioka K."/>
            <person name="Kido Y."/>
            <person name="Takami H."/>
        </authorList>
    </citation>
    <scope>NUCLEOTIDE SEQUENCE</scope>
    <source>
        <tissue evidence="2">Whole body</tissue>
    </source>
</reference>
<evidence type="ECO:0000256" key="1">
    <source>
        <dbReference type="SAM" id="MobiDB-lite"/>
    </source>
</evidence>
<dbReference type="EMBL" id="IACF01002221">
    <property type="protein sequence ID" value="LAB67883.1"/>
    <property type="molecule type" value="mRNA"/>
</dbReference>